<sequence>MQTLNALDLYAMPFDAAAMGEDPWPEFEKARSVHPWLAKWEGHGFVIHEYRAMRELFGRDDMLRPPYADVVGHLGQEGTPWGRFTQEQLISLPPEQHKLLRHALASRFTPRNANELRPMMRETVTSLLDEWAPRGSGRQSIDFEEFASHFPISVMFTLVGAPQEGIRLLRDDLEAIGLAHSYNLDLFPRIQEGIVRVEQFAADCIAERRAHPHANDAVEDVLDILIRTGAENGVSDRQLIDLIMFFFIAGYDTSKNVLTYTMYTLISRPDIYERCAEDYDYCRKVIEEALRWFNPSTVARYVDTEFTYRDVTFPKDAMLFFPLSISGRDPVTFEEGWTFDPDRTVAPDERHLAFALGRHMCLGQYIARAQLQEALHQVAQRMRDPQLAGQPGWRPFPGAWGIKGLPISFAAAREVTPEPA</sequence>
<dbReference type="InterPro" id="IPR036396">
    <property type="entry name" value="Cyt_P450_sf"/>
</dbReference>
<dbReference type="Gene3D" id="1.10.630.10">
    <property type="entry name" value="Cytochrome P450"/>
    <property type="match status" value="1"/>
</dbReference>
<comment type="caution">
    <text evidence="2">The sequence shown here is derived from an EMBL/GenBank/DDBJ whole genome shotgun (WGS) entry which is preliminary data.</text>
</comment>
<evidence type="ECO:0000313" key="3">
    <source>
        <dbReference type="Proteomes" id="UP001556118"/>
    </source>
</evidence>
<organism evidence="2 3">
    <name type="scientific">Novosphingobium rhizovicinum</name>
    <dbReference type="NCBI Taxonomy" id="3228928"/>
    <lineage>
        <taxon>Bacteria</taxon>
        <taxon>Pseudomonadati</taxon>
        <taxon>Pseudomonadota</taxon>
        <taxon>Alphaproteobacteria</taxon>
        <taxon>Sphingomonadales</taxon>
        <taxon>Sphingomonadaceae</taxon>
        <taxon>Novosphingobium</taxon>
    </lineage>
</organism>
<dbReference type="InterPro" id="IPR002401">
    <property type="entry name" value="Cyt_P450_E_grp-I"/>
</dbReference>
<keyword evidence="3" id="KW-1185">Reference proteome</keyword>
<gene>
    <name evidence="2" type="ORF">ABUH87_01065</name>
</gene>
<dbReference type="PRINTS" id="PR00463">
    <property type="entry name" value="EP450I"/>
</dbReference>
<reference evidence="2 3" key="1">
    <citation type="submission" date="2024-06" db="EMBL/GenBank/DDBJ databases">
        <title>Novosphingobium rhizovicinus M1R2S20.</title>
        <authorList>
            <person name="Sun J.-Q."/>
        </authorList>
    </citation>
    <scope>NUCLEOTIDE SEQUENCE [LARGE SCALE GENOMIC DNA]</scope>
    <source>
        <strain evidence="2 3">M1R2S20</strain>
    </source>
</reference>
<accession>A0ABV3R7S5</accession>
<dbReference type="Proteomes" id="UP001556118">
    <property type="component" value="Unassembled WGS sequence"/>
</dbReference>
<dbReference type="PANTHER" id="PTHR46696">
    <property type="entry name" value="P450, PUTATIVE (EUROFUNG)-RELATED"/>
    <property type="match status" value="1"/>
</dbReference>
<dbReference type="PANTHER" id="PTHR46696:SF1">
    <property type="entry name" value="CYTOCHROME P450 YJIB-RELATED"/>
    <property type="match status" value="1"/>
</dbReference>
<name>A0ABV3R7S5_9SPHN</name>
<protein>
    <submittedName>
        <fullName evidence="2">Cytochrome P450</fullName>
    </submittedName>
</protein>
<dbReference type="SUPFAM" id="SSF48264">
    <property type="entry name" value="Cytochrome P450"/>
    <property type="match status" value="1"/>
</dbReference>
<dbReference type="EMBL" id="JBFNXR010000013">
    <property type="protein sequence ID" value="MEW9853784.1"/>
    <property type="molecule type" value="Genomic_DNA"/>
</dbReference>
<comment type="similarity">
    <text evidence="1">Belongs to the cytochrome P450 family.</text>
</comment>
<proteinExistence type="inferred from homology"/>
<evidence type="ECO:0000256" key="1">
    <source>
        <dbReference type="ARBA" id="ARBA00010617"/>
    </source>
</evidence>
<dbReference type="Pfam" id="PF00067">
    <property type="entry name" value="p450"/>
    <property type="match status" value="1"/>
</dbReference>
<dbReference type="InterPro" id="IPR001128">
    <property type="entry name" value="Cyt_P450"/>
</dbReference>
<evidence type="ECO:0000313" key="2">
    <source>
        <dbReference type="EMBL" id="MEW9853784.1"/>
    </source>
</evidence>
<dbReference type="PRINTS" id="PR00385">
    <property type="entry name" value="P450"/>
</dbReference>
<dbReference type="RefSeq" id="WP_367768080.1">
    <property type="nucleotide sequence ID" value="NZ_JBFNXR010000013.1"/>
</dbReference>